<name>A0AAV7QGD6_PLEWA</name>
<sequence length="172" mass="20033">MLQPEDIEEIIKAARESATTHDKEWLLAQLWGTQSGQDNPEEPNNSDKREELSEGQREGSKDLDEPKKRHRITSKESKKAVKRKADKARPKAPQEAVPSDSKKLRPTDRKGEYKRDRAQVKKERNFDNWLDTFRIMACVIVEKCPHCAKDLCLFKSKMYEAYRQFAGEAWLD</sequence>
<gene>
    <name evidence="2" type="ORF">NDU88_005125</name>
</gene>
<protein>
    <submittedName>
        <fullName evidence="2">Uncharacterized protein</fullName>
    </submittedName>
</protein>
<keyword evidence="3" id="KW-1185">Reference proteome</keyword>
<accession>A0AAV7QGD6</accession>
<proteinExistence type="predicted"/>
<organism evidence="2 3">
    <name type="scientific">Pleurodeles waltl</name>
    <name type="common">Iberian ribbed newt</name>
    <dbReference type="NCBI Taxonomy" id="8319"/>
    <lineage>
        <taxon>Eukaryota</taxon>
        <taxon>Metazoa</taxon>
        <taxon>Chordata</taxon>
        <taxon>Craniata</taxon>
        <taxon>Vertebrata</taxon>
        <taxon>Euteleostomi</taxon>
        <taxon>Amphibia</taxon>
        <taxon>Batrachia</taxon>
        <taxon>Caudata</taxon>
        <taxon>Salamandroidea</taxon>
        <taxon>Salamandridae</taxon>
        <taxon>Pleurodelinae</taxon>
        <taxon>Pleurodeles</taxon>
    </lineage>
</organism>
<dbReference type="AlphaFoldDB" id="A0AAV7QGD6"/>
<comment type="caution">
    <text evidence="2">The sequence shown here is derived from an EMBL/GenBank/DDBJ whole genome shotgun (WGS) entry which is preliminary data.</text>
</comment>
<evidence type="ECO:0000313" key="2">
    <source>
        <dbReference type="EMBL" id="KAJ1138744.1"/>
    </source>
</evidence>
<reference evidence="2" key="1">
    <citation type="journal article" date="2022" name="bioRxiv">
        <title>Sequencing and chromosome-scale assembly of the giantPleurodeles waltlgenome.</title>
        <authorList>
            <person name="Brown T."/>
            <person name="Elewa A."/>
            <person name="Iarovenko S."/>
            <person name="Subramanian E."/>
            <person name="Araus A.J."/>
            <person name="Petzold A."/>
            <person name="Susuki M."/>
            <person name="Suzuki K.-i.T."/>
            <person name="Hayashi T."/>
            <person name="Toyoda A."/>
            <person name="Oliveira C."/>
            <person name="Osipova E."/>
            <person name="Leigh N.D."/>
            <person name="Simon A."/>
            <person name="Yun M.H."/>
        </authorList>
    </citation>
    <scope>NUCLEOTIDE SEQUENCE</scope>
    <source>
        <strain evidence="2">20211129_DDA</strain>
        <tissue evidence="2">Liver</tissue>
    </source>
</reference>
<dbReference type="EMBL" id="JANPWB010000010">
    <property type="protein sequence ID" value="KAJ1138744.1"/>
    <property type="molecule type" value="Genomic_DNA"/>
</dbReference>
<evidence type="ECO:0000313" key="3">
    <source>
        <dbReference type="Proteomes" id="UP001066276"/>
    </source>
</evidence>
<dbReference type="Proteomes" id="UP001066276">
    <property type="component" value="Chromosome 6"/>
</dbReference>
<evidence type="ECO:0000256" key="1">
    <source>
        <dbReference type="SAM" id="MobiDB-lite"/>
    </source>
</evidence>
<feature type="region of interest" description="Disordered" evidence="1">
    <location>
        <begin position="27"/>
        <end position="116"/>
    </location>
</feature>
<feature type="compositionally biased region" description="Basic and acidic residues" evidence="1">
    <location>
        <begin position="100"/>
        <end position="116"/>
    </location>
</feature>
<feature type="compositionally biased region" description="Basic and acidic residues" evidence="1">
    <location>
        <begin position="45"/>
        <end position="79"/>
    </location>
</feature>